<sequence length="251" mass="27313">MKNNENKALATKNSAFMALKDFNLNDALTEELSGLSGSFERIRIPAAGMTVFEIPGENPDSPETVKEFSAVILHHHPLYAYYTDKYTGGSNPPDCGSFDGITGVGNPGGDCSKCPFNKFGSGENGAKACKNRRRIYLLREGEIFPMILSLPTGSLKDFTRYIMRLLSKGKKSNAVVTKFTLKKATNNSGIAYSQAQFSVDRDLTNEEFALISGLTEQVKAFSVRVGYDNESSVDVAANIDPETGEIIEPLA</sequence>
<dbReference type="STRING" id="690567.409"/>
<dbReference type="Proteomes" id="UP000045545">
    <property type="component" value="Unassembled WGS sequence"/>
</dbReference>
<reference evidence="2 3" key="1">
    <citation type="submission" date="2015-03" db="EMBL/GenBank/DDBJ databases">
        <authorList>
            <person name="Strepis Nikolaos"/>
        </authorList>
    </citation>
    <scope>NUCLEOTIDE SEQUENCE [LARGE SCALE GENOMIC DNA]</scope>
    <source>
        <strain evidence="2 3">OL-4</strain>
    </source>
</reference>
<dbReference type="OrthoDB" id="2372172at2"/>
<dbReference type="EMBL" id="CGIH01000004">
    <property type="protein sequence ID" value="CFX07429.1"/>
    <property type="molecule type" value="Genomic_DNA"/>
</dbReference>
<dbReference type="RefSeq" id="WP_046495160.1">
    <property type="nucleotide sequence ID" value="NZ_CGIH01000004.1"/>
</dbReference>
<proteinExistence type="predicted"/>
<evidence type="ECO:0000313" key="3">
    <source>
        <dbReference type="Proteomes" id="UP000045545"/>
    </source>
</evidence>
<name>A0A0E3W2Y4_9FIRM</name>
<keyword evidence="3" id="KW-1185">Reference proteome</keyword>
<protein>
    <submittedName>
        <fullName evidence="2">Uncharacterized</fullName>
    </submittedName>
</protein>
<dbReference type="AlphaFoldDB" id="A0A0E3W2Y4"/>
<gene>
    <name evidence="1" type="ORF">409</name>
    <name evidence="2" type="ORF">982</name>
</gene>
<evidence type="ECO:0000313" key="2">
    <source>
        <dbReference type="EMBL" id="CFX31995.1"/>
    </source>
</evidence>
<organism evidence="2 3">
    <name type="scientific">Syntrophomonas zehnderi OL-4</name>
    <dbReference type="NCBI Taxonomy" id="690567"/>
    <lineage>
        <taxon>Bacteria</taxon>
        <taxon>Bacillati</taxon>
        <taxon>Bacillota</taxon>
        <taxon>Clostridia</taxon>
        <taxon>Eubacteriales</taxon>
        <taxon>Syntrophomonadaceae</taxon>
        <taxon>Syntrophomonas</taxon>
    </lineage>
</organism>
<accession>A0A0E3W2Y4</accession>
<evidence type="ECO:0000313" key="1">
    <source>
        <dbReference type="EMBL" id="CFX07429.1"/>
    </source>
</evidence>
<dbReference type="EMBL" id="CGIH01000018">
    <property type="protein sequence ID" value="CFX31995.1"/>
    <property type="molecule type" value="Genomic_DNA"/>
</dbReference>